<name>A0AAU8JLM6_9CYAN</name>
<protein>
    <submittedName>
        <fullName evidence="2">Uncharacterized protein</fullName>
    </submittedName>
</protein>
<dbReference type="AlphaFoldDB" id="A0AAU8JLM6"/>
<sequence length="44" mass="4228">MGIATVTTAAGTVGAVAISSFVAVAAPLLAVGTAGALVWWLARD</sequence>
<reference evidence="2" key="1">
    <citation type="submission" date="2024-07" db="EMBL/GenBank/DDBJ databases">
        <authorList>
            <person name="Kim Y.J."/>
            <person name="Jeong J.Y."/>
        </authorList>
    </citation>
    <scope>NUCLEOTIDE SEQUENCE</scope>
    <source>
        <strain evidence="2">GIHE-MW2</strain>
    </source>
</reference>
<feature type="transmembrane region" description="Helical" evidence="1">
    <location>
        <begin position="15"/>
        <end position="42"/>
    </location>
</feature>
<proteinExistence type="predicted"/>
<accession>A0AAU8JLM6</accession>
<dbReference type="EMBL" id="CP159837">
    <property type="protein sequence ID" value="XCM39718.1"/>
    <property type="molecule type" value="Genomic_DNA"/>
</dbReference>
<dbReference type="RefSeq" id="WP_255353244.1">
    <property type="nucleotide sequence ID" value="NZ_CP159837.1"/>
</dbReference>
<gene>
    <name evidence="2" type="ORF">ABWT76_002667</name>
</gene>
<organism evidence="2">
    <name type="scientific">Planktothricoides raciborskii GIHE-MW2</name>
    <dbReference type="NCBI Taxonomy" id="2792601"/>
    <lineage>
        <taxon>Bacteria</taxon>
        <taxon>Bacillati</taxon>
        <taxon>Cyanobacteriota</taxon>
        <taxon>Cyanophyceae</taxon>
        <taxon>Oscillatoriophycideae</taxon>
        <taxon>Oscillatoriales</taxon>
        <taxon>Oscillatoriaceae</taxon>
        <taxon>Planktothricoides</taxon>
    </lineage>
</organism>
<keyword evidence="1" id="KW-0472">Membrane</keyword>
<keyword evidence="1" id="KW-1133">Transmembrane helix</keyword>
<evidence type="ECO:0000313" key="2">
    <source>
        <dbReference type="EMBL" id="XCM39718.1"/>
    </source>
</evidence>
<evidence type="ECO:0000256" key="1">
    <source>
        <dbReference type="SAM" id="Phobius"/>
    </source>
</evidence>
<keyword evidence="1" id="KW-0812">Transmembrane</keyword>